<evidence type="ECO:0000313" key="3">
    <source>
        <dbReference type="EMBL" id="MYN08602.1"/>
    </source>
</evidence>
<comment type="caution">
    <text evidence="3">The sequence shown here is derived from an EMBL/GenBank/DDBJ whole genome shotgun (WGS) entry which is preliminary data.</text>
</comment>
<name>A0A7X4HDK5_9BURK</name>
<gene>
    <name evidence="3" type="ORF">GTP77_14780</name>
</gene>
<dbReference type="Proteomes" id="UP000450676">
    <property type="component" value="Unassembled WGS sequence"/>
</dbReference>
<keyword evidence="4" id="KW-1185">Reference proteome</keyword>
<feature type="domain" description="Inner membrane protein YgaP-like transmembrane" evidence="2">
    <location>
        <begin position="1"/>
        <end position="60"/>
    </location>
</feature>
<protein>
    <submittedName>
        <fullName evidence="3">DUF2892 domain-containing protein</fullName>
    </submittedName>
</protein>
<dbReference type="Pfam" id="PF11127">
    <property type="entry name" value="YgaP-like_TM"/>
    <property type="match status" value="1"/>
</dbReference>
<keyword evidence="1" id="KW-0812">Transmembrane</keyword>
<evidence type="ECO:0000259" key="2">
    <source>
        <dbReference type="Pfam" id="PF11127"/>
    </source>
</evidence>
<keyword evidence="1" id="KW-1133">Transmembrane helix</keyword>
<dbReference type="RefSeq" id="WP_161072918.1">
    <property type="nucleotide sequence ID" value="NZ_CP086370.1"/>
</dbReference>
<proteinExistence type="predicted"/>
<evidence type="ECO:0000256" key="1">
    <source>
        <dbReference type="SAM" id="Phobius"/>
    </source>
</evidence>
<dbReference type="InterPro" id="IPR021309">
    <property type="entry name" value="YgaP-like_TM"/>
</dbReference>
<dbReference type="EMBL" id="WWCU01000015">
    <property type="protein sequence ID" value="MYN08602.1"/>
    <property type="molecule type" value="Genomic_DNA"/>
</dbReference>
<reference evidence="3 4" key="1">
    <citation type="submission" date="2019-12" db="EMBL/GenBank/DDBJ databases">
        <title>Novel species isolated from a subtropical stream in China.</title>
        <authorList>
            <person name="Lu H."/>
        </authorList>
    </citation>
    <scope>NUCLEOTIDE SEQUENCE [LARGE SCALE GENOMIC DNA]</scope>
    <source>
        <strain evidence="3 4">FT127W</strain>
    </source>
</reference>
<dbReference type="AlphaFoldDB" id="A0A7X4HDK5"/>
<evidence type="ECO:0000313" key="4">
    <source>
        <dbReference type="Proteomes" id="UP000450676"/>
    </source>
</evidence>
<feature type="transmembrane region" description="Helical" evidence="1">
    <location>
        <begin position="12"/>
        <end position="35"/>
    </location>
</feature>
<sequence length="62" mass="6498">MQTNIGSLDRGLRIALGLALIGAALGGWIGPWGWLGLVPLLTGLWSRCPLYTLLGVHTGRSG</sequence>
<keyword evidence="1" id="KW-0472">Membrane</keyword>
<accession>A0A7X4HDK5</accession>
<organism evidence="3 4">
    <name type="scientific">Pseudoduganella aquatica</name>
    <dbReference type="NCBI Taxonomy" id="2660641"/>
    <lineage>
        <taxon>Bacteria</taxon>
        <taxon>Pseudomonadati</taxon>
        <taxon>Pseudomonadota</taxon>
        <taxon>Betaproteobacteria</taxon>
        <taxon>Burkholderiales</taxon>
        <taxon>Oxalobacteraceae</taxon>
        <taxon>Telluria group</taxon>
        <taxon>Pseudoduganella</taxon>
    </lineage>
</organism>